<evidence type="ECO:0000313" key="2">
    <source>
        <dbReference type="Proteomes" id="UP000184522"/>
    </source>
</evidence>
<dbReference type="EMBL" id="FQWS01000002">
    <property type="protein sequence ID" value="SHH66968.1"/>
    <property type="molecule type" value="Genomic_DNA"/>
</dbReference>
<evidence type="ECO:0000313" key="1">
    <source>
        <dbReference type="EMBL" id="SHH66968.1"/>
    </source>
</evidence>
<dbReference type="InterPro" id="IPR029024">
    <property type="entry name" value="TerB-like"/>
</dbReference>
<name>A0A1M5UVS0_9FLAO</name>
<sequence>MTTELSKNIGAIFYAIAKADGNLSYEEYCRFIDYTEKKWSHLSKDEYKYMKETFNELQACNANPNTCYTNFVEYLRRNPALFTKDLKSLILKTANKIAHSFAGINKSELILLAKLSLELKKQ</sequence>
<dbReference type="OrthoDB" id="979732at2"/>
<evidence type="ECO:0008006" key="3">
    <source>
        <dbReference type="Google" id="ProtNLM"/>
    </source>
</evidence>
<keyword evidence="2" id="KW-1185">Reference proteome</keyword>
<dbReference type="Gene3D" id="1.10.3680.10">
    <property type="entry name" value="TerB-like"/>
    <property type="match status" value="1"/>
</dbReference>
<protein>
    <recommendedName>
        <fullName evidence="3">Tellurite resistance protein TerB</fullName>
    </recommendedName>
</protein>
<reference evidence="2" key="1">
    <citation type="submission" date="2016-11" db="EMBL/GenBank/DDBJ databases">
        <authorList>
            <person name="Varghese N."/>
            <person name="Submissions S."/>
        </authorList>
    </citation>
    <scope>NUCLEOTIDE SEQUENCE [LARGE SCALE GENOMIC DNA]</scope>
    <source>
        <strain evidence="2">DSM 25330</strain>
    </source>
</reference>
<organism evidence="1 2">
    <name type="scientific">Winogradskyella jejuensis</name>
    <dbReference type="NCBI Taxonomy" id="1089305"/>
    <lineage>
        <taxon>Bacteria</taxon>
        <taxon>Pseudomonadati</taxon>
        <taxon>Bacteroidota</taxon>
        <taxon>Flavobacteriia</taxon>
        <taxon>Flavobacteriales</taxon>
        <taxon>Flavobacteriaceae</taxon>
        <taxon>Winogradskyella</taxon>
    </lineage>
</organism>
<accession>A0A1M5UVS0</accession>
<gene>
    <name evidence="1" type="ORF">SAMN05444148_2616</name>
</gene>
<dbReference type="Proteomes" id="UP000184522">
    <property type="component" value="Unassembled WGS sequence"/>
</dbReference>
<dbReference type="AlphaFoldDB" id="A0A1M5UVS0"/>
<dbReference type="SUPFAM" id="SSF158682">
    <property type="entry name" value="TerB-like"/>
    <property type="match status" value="1"/>
</dbReference>
<dbReference type="RefSeq" id="WP_073087134.1">
    <property type="nucleotide sequence ID" value="NZ_FQWS01000002.1"/>
</dbReference>
<proteinExistence type="predicted"/>
<dbReference type="STRING" id="1089305.SAMN05444148_2616"/>